<organism evidence="6 7">
    <name type="scientific">Rubus argutus</name>
    <name type="common">Southern blackberry</name>
    <dbReference type="NCBI Taxonomy" id="59490"/>
    <lineage>
        <taxon>Eukaryota</taxon>
        <taxon>Viridiplantae</taxon>
        <taxon>Streptophyta</taxon>
        <taxon>Embryophyta</taxon>
        <taxon>Tracheophyta</taxon>
        <taxon>Spermatophyta</taxon>
        <taxon>Magnoliopsida</taxon>
        <taxon>eudicotyledons</taxon>
        <taxon>Gunneridae</taxon>
        <taxon>Pentapetalae</taxon>
        <taxon>rosids</taxon>
        <taxon>fabids</taxon>
        <taxon>Rosales</taxon>
        <taxon>Rosaceae</taxon>
        <taxon>Rosoideae</taxon>
        <taxon>Rosoideae incertae sedis</taxon>
        <taxon>Rubus</taxon>
    </lineage>
</organism>
<gene>
    <name evidence="6" type="ORF">M0R45_001373</name>
</gene>
<dbReference type="SUPFAM" id="SSF52540">
    <property type="entry name" value="P-loop containing nucleoside triphosphate hydrolases"/>
    <property type="match status" value="1"/>
</dbReference>
<dbReference type="PANTHER" id="PTHR36766:SF3">
    <property type="entry name" value="RPW8 DOMAIN-CONTAINING PROTEIN"/>
    <property type="match status" value="1"/>
</dbReference>
<keyword evidence="4" id="KW-0175">Coiled coil</keyword>
<dbReference type="Pfam" id="PF00931">
    <property type="entry name" value="NB-ARC"/>
    <property type="match status" value="1"/>
</dbReference>
<protein>
    <recommendedName>
        <fullName evidence="5">RPW8 domain-containing protein</fullName>
    </recommendedName>
</protein>
<evidence type="ECO:0000256" key="4">
    <source>
        <dbReference type="SAM" id="Coils"/>
    </source>
</evidence>
<evidence type="ECO:0000256" key="1">
    <source>
        <dbReference type="ARBA" id="ARBA00008894"/>
    </source>
</evidence>
<dbReference type="InterPro" id="IPR008808">
    <property type="entry name" value="Powdery_mildew-R_dom"/>
</dbReference>
<comment type="similarity">
    <text evidence="1">Belongs to the disease resistance NB-LRR family.</text>
</comment>
<dbReference type="PANTHER" id="PTHR36766">
    <property type="entry name" value="PLANT BROAD-SPECTRUM MILDEW RESISTANCE PROTEIN RPW8"/>
    <property type="match status" value="1"/>
</dbReference>
<reference evidence="6 7" key="1">
    <citation type="journal article" date="2023" name="G3 (Bethesda)">
        <title>A chromosome-length genome assembly and annotation of blackberry (Rubus argutus, cv. 'Hillquist').</title>
        <authorList>
            <person name="Bruna T."/>
            <person name="Aryal R."/>
            <person name="Dudchenko O."/>
            <person name="Sargent D.J."/>
            <person name="Mead D."/>
            <person name="Buti M."/>
            <person name="Cavallini A."/>
            <person name="Hytonen T."/>
            <person name="Andres J."/>
            <person name="Pham M."/>
            <person name="Weisz D."/>
            <person name="Mascagni F."/>
            <person name="Usai G."/>
            <person name="Natali L."/>
            <person name="Bassil N."/>
            <person name="Fernandez G.E."/>
            <person name="Lomsadze A."/>
            <person name="Armour M."/>
            <person name="Olukolu B."/>
            <person name="Poorten T."/>
            <person name="Britton C."/>
            <person name="Davik J."/>
            <person name="Ashrafi H."/>
            <person name="Aiden E.L."/>
            <person name="Borodovsky M."/>
            <person name="Worthington M."/>
        </authorList>
    </citation>
    <scope>NUCLEOTIDE SEQUENCE [LARGE SCALE GENOMIC DNA]</scope>
    <source>
        <strain evidence="6">PI 553951</strain>
    </source>
</reference>
<sequence>MAGVAEKVGGPALGFQYTLLYDGVKEMMGKNIIFRSVLQDLKSTLDSLQLLFQEMDQHKYNLVDQCRPEELEELRSQMEKGVELVHKCSNVRNWNLYKKYKYDNKLVQLNESLQRLSNNLNGQVARDVKVSMVSVKNIETILKMKGLASAVPKPPSFIVGLDKPLKEVKVMVINDETYSTLVLNAPGGCGKTALAKMLCHDVQVQDKFKDNIFFVTISKKPNFDRIVEQLYQKKGSQVPTFHDDDIAVTLLQQFLQEQGKKPLLLVLDDVWPGSESILEKFDVQMRNYKILITSRSKFPNFGSPYSLEPLNDENAMTLFRHYSASTGDTSSYAIPDTLSRKIVEQCKGIPLAIKMVGRSLCNQPVEIWKKRVIEWSKGSIFDTERELFLCFKSSLDALDTGLKECFIDLGSFPEDQKISVAALVDMWIELYDDLEDESLCIGNIYELTTQNLASLVSTRYACFYVSLCMIYIDLIMACLCLHVSPT</sequence>
<proteinExistence type="inferred from homology"/>
<evidence type="ECO:0000256" key="2">
    <source>
        <dbReference type="ARBA" id="ARBA00022737"/>
    </source>
</evidence>
<dbReference type="InterPro" id="IPR002182">
    <property type="entry name" value="NB-ARC"/>
</dbReference>
<dbReference type="Proteomes" id="UP001457282">
    <property type="component" value="Unassembled WGS sequence"/>
</dbReference>
<dbReference type="AlphaFoldDB" id="A0AAW1VK93"/>
<dbReference type="GO" id="GO:0043531">
    <property type="term" value="F:ADP binding"/>
    <property type="evidence" value="ECO:0007669"/>
    <property type="project" value="InterPro"/>
</dbReference>
<feature type="domain" description="RPW8" evidence="5">
    <location>
        <begin position="2"/>
        <end position="155"/>
    </location>
</feature>
<dbReference type="Gene3D" id="1.10.10.10">
    <property type="entry name" value="Winged helix-like DNA-binding domain superfamily/Winged helix DNA-binding domain"/>
    <property type="match status" value="1"/>
</dbReference>
<dbReference type="Pfam" id="PF05659">
    <property type="entry name" value="RPW8"/>
    <property type="match status" value="1"/>
</dbReference>
<evidence type="ECO:0000313" key="6">
    <source>
        <dbReference type="EMBL" id="KAK9902982.1"/>
    </source>
</evidence>
<dbReference type="Gene3D" id="1.10.8.430">
    <property type="entry name" value="Helical domain of apoptotic protease-activating factors"/>
    <property type="match status" value="1"/>
</dbReference>
<dbReference type="PROSITE" id="PS51153">
    <property type="entry name" value="RPW8"/>
    <property type="match status" value="1"/>
</dbReference>
<evidence type="ECO:0000256" key="3">
    <source>
        <dbReference type="ARBA" id="ARBA00022821"/>
    </source>
</evidence>
<comment type="caution">
    <text evidence="6">The sequence shown here is derived from an EMBL/GenBank/DDBJ whole genome shotgun (WGS) entry which is preliminary data.</text>
</comment>
<dbReference type="PRINTS" id="PR00364">
    <property type="entry name" value="DISEASERSIST"/>
</dbReference>
<name>A0AAW1VK93_RUBAR</name>
<evidence type="ECO:0000259" key="5">
    <source>
        <dbReference type="PROSITE" id="PS51153"/>
    </source>
</evidence>
<keyword evidence="3" id="KW-0611">Plant defense</keyword>
<evidence type="ECO:0000313" key="7">
    <source>
        <dbReference type="Proteomes" id="UP001457282"/>
    </source>
</evidence>
<dbReference type="Gene3D" id="3.40.50.300">
    <property type="entry name" value="P-loop containing nucleotide triphosphate hydrolases"/>
    <property type="match status" value="1"/>
</dbReference>
<dbReference type="InterPro" id="IPR042197">
    <property type="entry name" value="Apaf_helical"/>
</dbReference>
<dbReference type="InterPro" id="IPR027417">
    <property type="entry name" value="P-loop_NTPase"/>
</dbReference>
<dbReference type="InterPro" id="IPR036388">
    <property type="entry name" value="WH-like_DNA-bd_sf"/>
</dbReference>
<keyword evidence="2" id="KW-0677">Repeat</keyword>
<dbReference type="EMBL" id="JBEDUW010000245">
    <property type="protein sequence ID" value="KAK9902982.1"/>
    <property type="molecule type" value="Genomic_DNA"/>
</dbReference>
<dbReference type="GO" id="GO:0006952">
    <property type="term" value="P:defense response"/>
    <property type="evidence" value="ECO:0007669"/>
    <property type="project" value="UniProtKB-KW"/>
</dbReference>
<keyword evidence="7" id="KW-1185">Reference proteome</keyword>
<accession>A0AAW1VK93</accession>
<feature type="coiled-coil region" evidence="4">
    <location>
        <begin position="99"/>
        <end position="126"/>
    </location>
</feature>